<dbReference type="GO" id="GO:0006355">
    <property type="term" value="P:regulation of DNA-templated transcription"/>
    <property type="evidence" value="ECO:0007669"/>
    <property type="project" value="InterPro"/>
</dbReference>
<evidence type="ECO:0000256" key="2">
    <source>
        <dbReference type="ARBA" id="ARBA00023163"/>
    </source>
</evidence>
<dbReference type="PANTHER" id="PTHR30185:SF18">
    <property type="entry name" value="TRANSCRIPTIONAL REGULATOR MTLR"/>
    <property type="match status" value="1"/>
</dbReference>
<dbReference type="InterPro" id="IPR036390">
    <property type="entry name" value="WH_DNA-bd_sf"/>
</dbReference>
<dbReference type="EMBL" id="BMHB01000001">
    <property type="protein sequence ID" value="GGI12715.1"/>
    <property type="molecule type" value="Genomic_DNA"/>
</dbReference>
<dbReference type="OrthoDB" id="3175596at2"/>
<dbReference type="Gene3D" id="3.40.50.2300">
    <property type="match status" value="1"/>
</dbReference>
<sequence length="495" mass="58036">MDKSTKRRLQIINILSSNDKWYTSEELASELSCTEKTIRNDIQSINLDLPNGWEIETIKGKGIYIKKPISASINEIRSLFVRNSVTFRAILYIQFKQIKNISGLASALYAQEQAIYKLLGRVEALLNSYSLQLKRGPLQIIGREFDIRLLCCDMLDVLNDHTAHTLDNWPFENISFSKLKEIVTTTTDKYKLFIYPATTNKYIYFLATMLYRIKKEIDLNLNSETRKRIADSHFFKISDEICNEIENVFNVNISLNERIAFTLSITTLPYYSFDETEKSEFLTLFYNKKTSYYNDMYQLVERLEKNLGIPLLNDEDFLYTFQSQFKRYSLVLYSIEKIEPSYPLDRYTNENYPELFNQVRNILFEWTNERSYPELTKDGVAKVTLNIQATKIKYDMVKQNILLLTSNGPGVYRYISTKLIKEFGHKMNILQPKQGDFEPQNLDKLPIEFIIADFQLDINTVHPVIIIDPTLTQRDINQISILFHSSIDHKKNRHI</sequence>
<proteinExistence type="predicted"/>
<dbReference type="SUPFAM" id="SSF46785">
    <property type="entry name" value="Winged helix' DNA-binding domain"/>
    <property type="match status" value="1"/>
</dbReference>
<evidence type="ECO:0000256" key="1">
    <source>
        <dbReference type="ARBA" id="ARBA00023015"/>
    </source>
</evidence>
<dbReference type="InterPro" id="IPR050661">
    <property type="entry name" value="BglG_antiterminators"/>
</dbReference>
<gene>
    <name evidence="4" type="ORF">GCM10007380_14300</name>
</gene>
<dbReference type="Gene3D" id="1.10.1790.10">
    <property type="entry name" value="PRD domain"/>
    <property type="match status" value="1"/>
</dbReference>
<dbReference type="Proteomes" id="UP000626244">
    <property type="component" value="Unassembled WGS sequence"/>
</dbReference>
<dbReference type="RefSeq" id="WP_087997801.1">
    <property type="nucleotide sequence ID" value="NZ_BMHB01000001.1"/>
</dbReference>
<dbReference type="PROSITE" id="PS51372">
    <property type="entry name" value="PRD_2"/>
    <property type="match status" value="2"/>
</dbReference>
<dbReference type="PANTHER" id="PTHR30185">
    <property type="entry name" value="CRYPTIC BETA-GLUCOSIDE BGL OPERON ANTITERMINATOR"/>
    <property type="match status" value="1"/>
</dbReference>
<feature type="domain" description="PRD" evidence="3">
    <location>
        <begin position="287"/>
        <end position="397"/>
    </location>
</feature>
<dbReference type="AlphaFoldDB" id="A0A8J3AF04"/>
<dbReference type="InterPro" id="IPR036388">
    <property type="entry name" value="WH-like_DNA-bd_sf"/>
</dbReference>
<dbReference type="InterPro" id="IPR013199">
    <property type="entry name" value="HTH_Mga_DNA-bd_dom"/>
</dbReference>
<dbReference type="InterPro" id="IPR007737">
    <property type="entry name" value="Mga_HTH"/>
</dbReference>
<feature type="domain" description="PRD" evidence="3">
    <location>
        <begin position="170"/>
        <end position="275"/>
    </location>
</feature>
<evidence type="ECO:0000259" key="3">
    <source>
        <dbReference type="PROSITE" id="PS51372"/>
    </source>
</evidence>
<dbReference type="Pfam" id="PF08280">
    <property type="entry name" value="HTH_Mga"/>
    <property type="match status" value="1"/>
</dbReference>
<organism evidence="4 5">
    <name type="scientific">Gottfriedia solisilvae</name>
    <dbReference type="NCBI Taxonomy" id="1516104"/>
    <lineage>
        <taxon>Bacteria</taxon>
        <taxon>Bacillati</taxon>
        <taxon>Bacillota</taxon>
        <taxon>Bacilli</taxon>
        <taxon>Bacillales</taxon>
        <taxon>Bacillaceae</taxon>
        <taxon>Gottfriedia</taxon>
    </lineage>
</organism>
<comment type="caution">
    <text evidence="4">The sequence shown here is derived from an EMBL/GenBank/DDBJ whole genome shotgun (WGS) entry which is preliminary data.</text>
</comment>
<protein>
    <submittedName>
        <fullName evidence="4">Transcriptional regulator</fullName>
    </submittedName>
</protein>
<evidence type="ECO:0000313" key="4">
    <source>
        <dbReference type="EMBL" id="GGI12715.1"/>
    </source>
</evidence>
<dbReference type="Pfam" id="PF05043">
    <property type="entry name" value="Mga"/>
    <property type="match status" value="1"/>
</dbReference>
<keyword evidence="2" id="KW-0804">Transcription</keyword>
<reference evidence="5" key="1">
    <citation type="journal article" date="2019" name="Int. J. Syst. Evol. Microbiol.">
        <title>The Global Catalogue of Microorganisms (GCM) 10K type strain sequencing project: providing services to taxonomists for standard genome sequencing and annotation.</title>
        <authorList>
            <consortium name="The Broad Institute Genomics Platform"/>
            <consortium name="The Broad Institute Genome Sequencing Center for Infectious Disease"/>
            <person name="Wu L."/>
            <person name="Ma J."/>
        </authorList>
    </citation>
    <scope>NUCLEOTIDE SEQUENCE [LARGE SCALE GENOMIC DNA]</scope>
    <source>
        <strain evidence="5">CGMCC 1.14993</strain>
    </source>
</reference>
<accession>A0A8J3AF04</accession>
<evidence type="ECO:0000313" key="5">
    <source>
        <dbReference type="Proteomes" id="UP000626244"/>
    </source>
</evidence>
<keyword evidence="1" id="KW-0805">Transcription regulation</keyword>
<dbReference type="Gene3D" id="1.10.10.10">
    <property type="entry name" value="Winged helix-like DNA-binding domain superfamily/Winged helix DNA-binding domain"/>
    <property type="match status" value="1"/>
</dbReference>
<name>A0A8J3AF04_9BACI</name>
<keyword evidence="5" id="KW-1185">Reference proteome</keyword>
<dbReference type="InterPro" id="IPR011608">
    <property type="entry name" value="PRD"/>
</dbReference>